<keyword evidence="1" id="KW-0175">Coiled coil</keyword>
<sequence>MTQTPFIDEEELKRLEAENKAQEEALDAAAPSYNPTTAPQTQFQEATPEQNQAAGNVQPVKSPQDQAMAQIGRAIVTPAAMMTGQDPANFDAGKAVRQTLEGAATVPLGLIDFGVDAIGRIPGAERIDDGWDQKTKFQNPFFQKLRNVASIVVPSIIAGAVAGPAGTAAANAVKGGAIARGAATLGIGTALEAGVFAVSDQGADDNLSTMVKEAAPWLPVPESLVITDGDSTEVRRLKNIYENAGLGVVGSIVGYAFQAGKPIMSWFKANDPLAKAYKAAEALINGDADTFTRVSELTTKADEARAAAQQLAEITVADPANALQYSVDLDAATRTAKALDDESVALTKEYLDTGASRVTQNPVESYLERDQISRDLQIDEIGKERLFADPDGVNGVDPYISPYLFPEGSTAAFSRSPGYVARNMADTTAIKFGGSTGSPAPMLSERAYQSLSRTIDNPAGSTSSRDLIVDIAEEARSAGNFDAIVDGFRYTKSQMHDAAWSIYKDIVMADSVDDVRKLFLDNRDVKTILDGRKIRYINDIQAEATAYALRDLTDRYLGRVVNETSARAMDTAGREIADIAEAYKTFPESADLSRTTEALADRIGFLMEEFSLNKYIAGWALKNQDRWEKLVSKSGDPQAAIEGIKKQFDLKLNEAKLKSQNYREMIVTVAKERPDAAQALIDAFALSKGDVDTLDKLMKWGAKQVSPMGLLVGGSDGLNAFAQGAWAVRYNNILSGISLLRAGVANQVALGLRTTNAFLGTMTGMMMGKNTVDDLRKATYVYGSMWSTHNKAIGDAFDTYKRLWNAGKWGNDGKMDARLLAREDLVDYVKPDVWQTLDKMEDIWEKDGNWGKLMQYRSARFMYDLGNWRWLKYGTNGLVAADSYVSTVAATQMAKARAWDEVFSIGYKGAELQSQLLNAEKLAYSEMFDAAGNLTDDAVKYASGEIAMNLDDQVASWLSMGVNKVPVLKPFFMFPKTGVNAAKMAASYTPLALLPNTNRYAKVLWAGDNLDKVKEALLDHGIVYDAVPNGMAIFKGLEAEYRGRLAFSGLLVSGLFGHAMAGKIRGNGPLNDSERKKLRDNFGWNPKTINIGGKWVSYAGLPAFDPVLTLIADAAYYSRDIGSTLMEDIRDKVMWTFASTFVNQTFVSGLEPLVAAINGDDSAVARYIANEARAAVPMSGLLGVASNAITNSQKDIYNDMIGYVKNRLPGFSSTLPEQIDIYTGKPLNDIDNPVLRALNAVSPVKVSDGAEPWRQWLIDTGWDGLQMIRKDSSGNHEYTPAEREILYRYIGEQQIWKQFDKLRTNKKYNDQLDRIRAMRAKGRPSDEIDAAQVEAYTVLNNIVSDAQKVAEMRLQNDNPAMWNAIQESILNKNYMKQGRVDDAARAADRRKAQIEKLTQIYR</sequence>
<dbReference type="GeneID" id="22112116"/>
<dbReference type="EMBL" id="KC310802">
    <property type="protein sequence ID" value="AGK86541.1"/>
    <property type="molecule type" value="Genomic_DNA"/>
</dbReference>
<evidence type="ECO:0000313" key="4">
    <source>
        <dbReference type="Proteomes" id="UP000030045"/>
    </source>
</evidence>
<feature type="coiled-coil region" evidence="1">
    <location>
        <begin position="294"/>
        <end position="349"/>
    </location>
</feature>
<evidence type="ECO:0000313" key="3">
    <source>
        <dbReference type="EMBL" id="AGK86541.1"/>
    </source>
</evidence>
<keyword evidence="4" id="KW-1185">Reference proteome</keyword>
<evidence type="ECO:0000256" key="1">
    <source>
        <dbReference type="SAM" id="Coils"/>
    </source>
</evidence>
<feature type="region of interest" description="Disordered" evidence="2">
    <location>
        <begin position="18"/>
        <end position="58"/>
    </location>
</feature>
<reference evidence="4" key="1">
    <citation type="submission" date="2012-12" db="EMBL/GenBank/DDBJ databases">
        <title>Genomics of marine cyanopodoviruses.</title>
        <authorList>
            <person name="Huang S."/>
            <person name="Chen F."/>
        </authorList>
    </citation>
    <scope>NUCLEOTIDE SEQUENCE [LARGE SCALE GENOMIC DNA]</scope>
</reference>
<proteinExistence type="predicted"/>
<protein>
    <submittedName>
        <fullName evidence="3">Internal core protein</fullName>
    </submittedName>
</protein>
<dbReference type="RefSeq" id="YP_009103196.1">
    <property type="nucleotide sequence ID" value="NC_025456.1"/>
</dbReference>
<feature type="compositionally biased region" description="Polar residues" evidence="2">
    <location>
        <begin position="33"/>
        <end position="58"/>
    </location>
</feature>
<accession>A0A096VKF8</accession>
<reference evidence="3 4" key="2">
    <citation type="journal article" date="2015" name="PLoS ONE">
        <title>Comparative Genomic and Phylogenomic Analyses Reveal a Conserved Core Genome Shared by Estuarine and Oceanic Cyanopodoviruses.</title>
        <authorList>
            <person name="Huang S."/>
            <person name="Zhang S."/>
            <person name="Jiao N."/>
            <person name="Chen F."/>
        </authorList>
    </citation>
    <scope>NUCLEOTIDE SEQUENCE [LARGE SCALE GENOMIC DNA]</scope>
</reference>
<dbReference type="KEGG" id="vg:22112116"/>
<dbReference type="Proteomes" id="UP000030045">
    <property type="component" value="Segment"/>
</dbReference>
<evidence type="ECO:0000256" key="2">
    <source>
        <dbReference type="SAM" id="MobiDB-lite"/>
    </source>
</evidence>
<name>A0A096VKF8_9CAUD</name>
<gene>
    <name evidence="3" type="ORF">S-CBP1_0036</name>
</gene>
<organism evidence="3 4">
    <name type="scientific">Synechococcus phage S-CBP1</name>
    <dbReference type="NCBI Taxonomy" id="1273711"/>
    <lineage>
        <taxon>Viruses</taxon>
        <taxon>Duplodnaviria</taxon>
        <taxon>Heunggongvirae</taxon>
        <taxon>Uroviricota</taxon>
        <taxon>Caudoviricetes</taxon>
        <taxon>Autographivirales</taxon>
        <taxon>Sechaudvirinae</taxon>
        <taxon>Angmobvirus</taxon>
        <taxon>Angmobvirus SCBP1</taxon>
    </lineage>
</organism>